<evidence type="ECO:0000256" key="6">
    <source>
        <dbReference type="SAM" id="MobiDB-lite"/>
    </source>
</evidence>
<feature type="transmembrane region" description="Helical" evidence="7">
    <location>
        <begin position="12"/>
        <end position="31"/>
    </location>
</feature>
<sequence length="242" mass="27188">MLIPAFVVWDAGYPFYTYGSIFIIALIIWQVKKGHQKISRNLMKPVLPYRMSLNSLLFYLTLSPGSSAKKTSQEEAEKLRKLLSVMKSHGWLPQVESIRRLLCADPGCQICNSLALDIQQLLESPEIDLGNTMKLYSHWINPEVKAHRHEEPISPSKAEKVTRSRTKEVKKGPTHTKDRVGGPRLEKKTENPMALPPPTEKEHLSFLDVLSAFTNSSSKTPFSPANLKDCATHKTAPNSVVN</sequence>
<reference evidence="9" key="2">
    <citation type="submission" date="2025-09" db="UniProtKB">
        <authorList>
            <consortium name="Ensembl"/>
        </authorList>
    </citation>
    <scope>IDENTIFICATION</scope>
</reference>
<comment type="subcellular location">
    <subcellularLocation>
        <location evidence="1">Membrane</location>
        <topology evidence="1">Single-pass membrane protein</topology>
    </subcellularLocation>
</comment>
<feature type="compositionally biased region" description="Basic and acidic residues" evidence="6">
    <location>
        <begin position="147"/>
        <end position="190"/>
    </location>
</feature>
<dbReference type="InterPro" id="IPR027970">
    <property type="entry name" value="SPATA31-like"/>
</dbReference>
<dbReference type="Ensembl" id="ENSMMMT00000009964.1">
    <property type="protein sequence ID" value="ENSMMMP00000008736.1"/>
    <property type="gene ID" value="ENSMMMG00000007797.1"/>
</dbReference>
<comment type="similarity">
    <text evidence="5">Belongs to the SPATA31 family.</text>
</comment>
<evidence type="ECO:0000256" key="7">
    <source>
        <dbReference type="SAM" id="Phobius"/>
    </source>
</evidence>
<dbReference type="Proteomes" id="UP000694407">
    <property type="component" value="Unplaced"/>
</dbReference>
<keyword evidence="4 7" id="KW-0472">Membrane</keyword>
<organism evidence="9 10">
    <name type="scientific">Marmota marmota marmota</name>
    <name type="common">Alpine marmot</name>
    <dbReference type="NCBI Taxonomy" id="9994"/>
    <lineage>
        <taxon>Eukaryota</taxon>
        <taxon>Metazoa</taxon>
        <taxon>Chordata</taxon>
        <taxon>Craniata</taxon>
        <taxon>Vertebrata</taxon>
        <taxon>Euteleostomi</taxon>
        <taxon>Mammalia</taxon>
        <taxon>Eutheria</taxon>
        <taxon>Euarchontoglires</taxon>
        <taxon>Glires</taxon>
        <taxon>Rodentia</taxon>
        <taxon>Sciuromorpha</taxon>
        <taxon>Sciuridae</taxon>
        <taxon>Xerinae</taxon>
        <taxon>Marmotini</taxon>
        <taxon>Marmota</taxon>
    </lineage>
</organism>
<accession>A0A8C5Z3R5</accession>
<dbReference type="PANTHER" id="PTHR21859">
    <property type="entry name" value="ACROSOME-SPECIFIC PROTEIN"/>
    <property type="match status" value="1"/>
</dbReference>
<feature type="region of interest" description="Disordered" evidence="6">
    <location>
        <begin position="217"/>
        <end position="242"/>
    </location>
</feature>
<dbReference type="GeneTree" id="ENSGT00950000183043"/>
<evidence type="ECO:0000313" key="10">
    <source>
        <dbReference type="Proteomes" id="UP000694407"/>
    </source>
</evidence>
<dbReference type="AlphaFoldDB" id="A0A8C5Z3R5"/>
<reference evidence="9" key="1">
    <citation type="submission" date="2025-08" db="UniProtKB">
        <authorList>
            <consortium name="Ensembl"/>
        </authorList>
    </citation>
    <scope>IDENTIFICATION</scope>
</reference>
<evidence type="ECO:0000256" key="2">
    <source>
        <dbReference type="ARBA" id="ARBA00022692"/>
    </source>
</evidence>
<keyword evidence="10" id="KW-1185">Reference proteome</keyword>
<gene>
    <name evidence="9" type="primary">SPATA31F3</name>
</gene>
<name>A0A8C5Z3R5_MARMA</name>
<evidence type="ECO:0000313" key="9">
    <source>
        <dbReference type="Ensembl" id="ENSMMMP00000008736.1"/>
    </source>
</evidence>
<protein>
    <submittedName>
        <fullName evidence="9">Family with sequence similarity 205 member C</fullName>
    </submittedName>
</protein>
<evidence type="ECO:0000256" key="1">
    <source>
        <dbReference type="ARBA" id="ARBA00004167"/>
    </source>
</evidence>
<dbReference type="Pfam" id="PF15371">
    <property type="entry name" value="DUF4599"/>
    <property type="match status" value="1"/>
</dbReference>
<keyword evidence="3 7" id="KW-1133">Transmembrane helix</keyword>
<proteinExistence type="inferred from homology"/>
<keyword evidence="2 7" id="KW-0812">Transmembrane</keyword>
<dbReference type="PANTHER" id="PTHR21859:SF15">
    <property type="entry name" value="PROTEIN SPATA31F1-RELATED"/>
    <property type="match status" value="1"/>
</dbReference>
<feature type="domain" description="SPATA31-like" evidence="8">
    <location>
        <begin position="67"/>
        <end position="127"/>
    </location>
</feature>
<evidence type="ECO:0000259" key="8">
    <source>
        <dbReference type="Pfam" id="PF15371"/>
    </source>
</evidence>
<dbReference type="GO" id="GO:0016020">
    <property type="term" value="C:membrane"/>
    <property type="evidence" value="ECO:0007669"/>
    <property type="project" value="UniProtKB-SubCell"/>
</dbReference>
<evidence type="ECO:0000256" key="3">
    <source>
        <dbReference type="ARBA" id="ARBA00022989"/>
    </source>
</evidence>
<evidence type="ECO:0000256" key="5">
    <source>
        <dbReference type="ARBA" id="ARBA00035009"/>
    </source>
</evidence>
<feature type="region of interest" description="Disordered" evidence="6">
    <location>
        <begin position="147"/>
        <end position="200"/>
    </location>
</feature>
<evidence type="ECO:0000256" key="4">
    <source>
        <dbReference type="ARBA" id="ARBA00023136"/>
    </source>
</evidence>